<evidence type="ECO:0000313" key="1">
    <source>
        <dbReference type="EMBL" id="MEK9502565.1"/>
    </source>
</evidence>
<comment type="caution">
    <text evidence="1">The sequence shown here is derived from an EMBL/GenBank/DDBJ whole genome shotgun (WGS) entry which is preliminary data.</text>
</comment>
<dbReference type="Gene3D" id="3.30.70.270">
    <property type="match status" value="1"/>
</dbReference>
<accession>A0ABU9EGE9</accession>
<dbReference type="RefSeq" id="WP_405280472.1">
    <property type="nucleotide sequence ID" value="NZ_CP144380.1"/>
</dbReference>
<dbReference type="Proteomes" id="UP001484239">
    <property type="component" value="Unassembled WGS sequence"/>
</dbReference>
<dbReference type="InterPro" id="IPR029787">
    <property type="entry name" value="Nucleotide_cyclase"/>
</dbReference>
<evidence type="ECO:0008006" key="3">
    <source>
        <dbReference type="Google" id="ProtNLM"/>
    </source>
</evidence>
<name>A0ABU9EGE9_9BACT</name>
<dbReference type="InterPro" id="IPR043128">
    <property type="entry name" value="Rev_trsase/Diguanyl_cyclase"/>
</dbReference>
<dbReference type="EMBL" id="JBBHLI010000012">
    <property type="protein sequence ID" value="MEK9502565.1"/>
    <property type="molecule type" value="Genomic_DNA"/>
</dbReference>
<protein>
    <recommendedName>
        <fullName evidence="3">GGDEF domain-containing protein</fullName>
    </recommendedName>
</protein>
<reference evidence="1 2" key="1">
    <citation type="submission" date="2024-02" db="EMBL/GenBank/DDBJ databases">
        <title>A novel Gemmatimonadota bacterium.</title>
        <authorList>
            <person name="Du Z.-J."/>
            <person name="Ye Y.-Q."/>
        </authorList>
    </citation>
    <scope>NUCLEOTIDE SEQUENCE [LARGE SCALE GENOMIC DNA]</scope>
    <source>
        <strain evidence="1 2">DH-20</strain>
    </source>
</reference>
<keyword evidence="2" id="KW-1185">Reference proteome</keyword>
<evidence type="ECO:0000313" key="2">
    <source>
        <dbReference type="Proteomes" id="UP001484239"/>
    </source>
</evidence>
<proteinExistence type="predicted"/>
<dbReference type="SUPFAM" id="SSF55073">
    <property type="entry name" value="Nucleotide cyclase"/>
    <property type="match status" value="1"/>
</dbReference>
<sequence>MADLSTPQEFRLILDFAIGIADRGLPLAVVRLAPQGDGEVPPGPSLDRLRVAVAYLCRKTDRVTMTGNGQFDVLLVDCNRQGALIFADRVLQGLESWEEVAGVRMGCGIACFAPNLATSEALLLAADEARKRSFEAQDHIEIYGG</sequence>
<gene>
    <name evidence="1" type="ORF">WI372_16345</name>
</gene>
<organism evidence="1 2">
    <name type="scientific">Gaopeijia maritima</name>
    <dbReference type="NCBI Taxonomy" id="3119007"/>
    <lineage>
        <taxon>Bacteria</taxon>
        <taxon>Pseudomonadati</taxon>
        <taxon>Gemmatimonadota</taxon>
        <taxon>Longimicrobiia</taxon>
        <taxon>Gaopeijiales</taxon>
        <taxon>Gaopeijiaceae</taxon>
        <taxon>Gaopeijia</taxon>
    </lineage>
</organism>